<feature type="transmembrane region" description="Helical" evidence="6">
    <location>
        <begin position="182"/>
        <end position="200"/>
    </location>
</feature>
<keyword evidence="5 6" id="KW-0472">Membrane</keyword>
<feature type="transmembrane region" description="Helical" evidence="6">
    <location>
        <begin position="7"/>
        <end position="26"/>
    </location>
</feature>
<dbReference type="GO" id="GO:0005886">
    <property type="term" value="C:plasma membrane"/>
    <property type="evidence" value="ECO:0007669"/>
    <property type="project" value="UniProtKB-SubCell"/>
</dbReference>
<feature type="transmembrane region" description="Helical" evidence="6">
    <location>
        <begin position="242"/>
        <end position="262"/>
    </location>
</feature>
<name>A0A7X0J2D3_9SPHI</name>
<dbReference type="SUPFAM" id="SSF103481">
    <property type="entry name" value="Multidrug resistance efflux transporter EmrE"/>
    <property type="match status" value="2"/>
</dbReference>
<dbReference type="AlphaFoldDB" id="A0A7X0J2D3"/>
<comment type="caution">
    <text evidence="8">The sequence shown here is derived from an EMBL/GenBank/DDBJ whole genome shotgun (WGS) entry which is preliminary data.</text>
</comment>
<evidence type="ECO:0000259" key="7">
    <source>
        <dbReference type="Pfam" id="PF00892"/>
    </source>
</evidence>
<keyword evidence="2" id="KW-1003">Cell membrane</keyword>
<dbReference type="InterPro" id="IPR050638">
    <property type="entry name" value="AA-Vitamin_Transporters"/>
</dbReference>
<feature type="transmembrane region" description="Helical" evidence="6">
    <location>
        <begin position="268"/>
        <end position="290"/>
    </location>
</feature>
<feature type="transmembrane region" description="Helical" evidence="6">
    <location>
        <begin position="122"/>
        <end position="139"/>
    </location>
</feature>
<dbReference type="Pfam" id="PF00892">
    <property type="entry name" value="EamA"/>
    <property type="match status" value="2"/>
</dbReference>
<evidence type="ECO:0000313" key="8">
    <source>
        <dbReference type="EMBL" id="MBB6499829.1"/>
    </source>
</evidence>
<comment type="subcellular location">
    <subcellularLocation>
        <location evidence="1">Cell membrane</location>
        <topology evidence="1">Multi-pass membrane protein</topology>
    </subcellularLocation>
</comment>
<evidence type="ECO:0000256" key="5">
    <source>
        <dbReference type="ARBA" id="ARBA00023136"/>
    </source>
</evidence>
<feature type="domain" description="EamA" evidence="7">
    <location>
        <begin position="150"/>
        <end position="285"/>
    </location>
</feature>
<evidence type="ECO:0000256" key="4">
    <source>
        <dbReference type="ARBA" id="ARBA00022989"/>
    </source>
</evidence>
<gene>
    <name evidence="8" type="ORF">HDF25_001973</name>
</gene>
<reference evidence="8 9" key="1">
    <citation type="submission" date="2020-08" db="EMBL/GenBank/DDBJ databases">
        <title>Genomic Encyclopedia of Type Strains, Phase IV (KMG-V): Genome sequencing to study the core and pangenomes of soil and plant-associated prokaryotes.</title>
        <authorList>
            <person name="Whitman W."/>
        </authorList>
    </citation>
    <scope>NUCLEOTIDE SEQUENCE [LARGE SCALE GENOMIC DNA]</scope>
    <source>
        <strain evidence="8 9">M2T3</strain>
    </source>
</reference>
<evidence type="ECO:0000256" key="2">
    <source>
        <dbReference type="ARBA" id="ARBA00022475"/>
    </source>
</evidence>
<dbReference type="PANTHER" id="PTHR32322">
    <property type="entry name" value="INNER MEMBRANE TRANSPORTER"/>
    <property type="match status" value="1"/>
</dbReference>
<dbReference type="InterPro" id="IPR000620">
    <property type="entry name" value="EamA_dom"/>
</dbReference>
<feature type="transmembrane region" description="Helical" evidence="6">
    <location>
        <begin position="38"/>
        <end position="56"/>
    </location>
</feature>
<feature type="transmembrane region" description="Helical" evidence="6">
    <location>
        <begin position="212"/>
        <end position="235"/>
    </location>
</feature>
<keyword evidence="4 6" id="KW-1133">Transmembrane helix</keyword>
<dbReference type="PANTHER" id="PTHR32322:SF18">
    <property type="entry name" value="S-ADENOSYLMETHIONINE_S-ADENOSYLHOMOCYSTEINE TRANSPORTER"/>
    <property type="match status" value="1"/>
</dbReference>
<feature type="transmembrane region" description="Helical" evidence="6">
    <location>
        <begin position="68"/>
        <end position="89"/>
    </location>
</feature>
<accession>A0A7X0J2D3</accession>
<feature type="domain" description="EamA" evidence="7">
    <location>
        <begin position="6"/>
        <end position="139"/>
    </location>
</feature>
<keyword evidence="3 6" id="KW-0812">Transmembrane</keyword>
<dbReference type="Proteomes" id="UP000521017">
    <property type="component" value="Unassembled WGS sequence"/>
</dbReference>
<feature type="transmembrane region" description="Helical" evidence="6">
    <location>
        <begin position="151"/>
        <end position="170"/>
    </location>
</feature>
<evidence type="ECO:0000256" key="3">
    <source>
        <dbReference type="ARBA" id="ARBA00022692"/>
    </source>
</evidence>
<proteinExistence type="predicted"/>
<dbReference type="InterPro" id="IPR037185">
    <property type="entry name" value="EmrE-like"/>
</dbReference>
<organism evidence="8 9">
    <name type="scientific">Pedobacter cryoconitis</name>
    <dbReference type="NCBI Taxonomy" id="188932"/>
    <lineage>
        <taxon>Bacteria</taxon>
        <taxon>Pseudomonadati</taxon>
        <taxon>Bacteroidota</taxon>
        <taxon>Sphingobacteriia</taxon>
        <taxon>Sphingobacteriales</taxon>
        <taxon>Sphingobacteriaceae</taxon>
        <taxon>Pedobacter</taxon>
    </lineage>
</organism>
<evidence type="ECO:0000256" key="1">
    <source>
        <dbReference type="ARBA" id="ARBA00004651"/>
    </source>
</evidence>
<dbReference type="EMBL" id="JACHCC010000005">
    <property type="protein sequence ID" value="MBB6499829.1"/>
    <property type="molecule type" value="Genomic_DNA"/>
</dbReference>
<sequence>MNAKIKGYFWACISSATFGLIPLFALPLVQKGLSHDTVLCYRFACASLFISLWMLFKKQSFAVEKKELSLLIVLGILYAISAQCLFISYDYLGVGTASTILFLYPVFVAVLMAVFFKERINAITAAAILIAFLGVSLLYKSENGITLNPMGIATILFAAFCYAVYIVVVNKSKIQLMSGYKLTFYATAISATFFFVKAQITGGLAPIPDATAVADLILLALFATALSCLAMIFAVQYIGSTATAILGALEPVVAVAVGILVFKEAITRNLVLGILLILSAVLLIILSDYLHQKLSKKEPEKINC</sequence>
<feature type="transmembrane region" description="Helical" evidence="6">
    <location>
        <begin position="95"/>
        <end position="115"/>
    </location>
</feature>
<evidence type="ECO:0000256" key="6">
    <source>
        <dbReference type="SAM" id="Phobius"/>
    </source>
</evidence>
<evidence type="ECO:0000313" key="9">
    <source>
        <dbReference type="Proteomes" id="UP000521017"/>
    </source>
</evidence>
<dbReference type="Gene3D" id="1.10.3730.20">
    <property type="match status" value="2"/>
</dbReference>
<dbReference type="RefSeq" id="WP_184624560.1">
    <property type="nucleotide sequence ID" value="NZ_JACHCC010000005.1"/>
</dbReference>
<protein>
    <submittedName>
        <fullName evidence="8">Drug/metabolite transporter (DMT)-like permease</fullName>
    </submittedName>
</protein>